<evidence type="ECO:0000259" key="2">
    <source>
        <dbReference type="Pfam" id="PF23005"/>
    </source>
</evidence>
<proteinExistence type="predicted"/>
<dbReference type="Pfam" id="PF00514">
    <property type="entry name" value="Arm"/>
    <property type="match status" value="3"/>
</dbReference>
<dbReference type="SUPFAM" id="SSF48371">
    <property type="entry name" value="ARM repeat"/>
    <property type="match status" value="1"/>
</dbReference>
<sequence>MTTSNCPAAAGDETAEELLERARALVPPALAAARAATGFGGRWKAIAARLERVSPCLSDLSSHPCFSKNALCRELLQSVAATLAEAAELGARCREPPKAGKLQMQSDLDALAGKLDLNLRDCALLVKTGVLSDATVPAAQAEAAAATASTTQTDVRELLARLQIGHAEAKHRAVDGLLDALRENEESVLSALGRGNVAALVQLLTATAPKVREKAATVICLLAESGSCEGFLVSEGALPPLIRLVESGSLVGREKAVITLQRLSMSPDIARAIVGHSGVRPLIDVCQTGDSISQSAAAGALKNISAVPEVRQTLAEEGVVRVMISLLDSSVVPGSKEYAAECLQNLTSSNDSLRRAVVAEGGLRSLLSYVDGPLPQESPVAALRNLVTAVSPDTLVSLCVLPRLVHVLREGSVGAQQAAAAAICKVTTSSTEMKRLVGEHGCIPLLVRLLEAKSSGAREAAAQAVASLMGYPANARDIKKDEKSVPNLVQLLDPSSQNTAKKYAISCLLALSASKRCRKLMVSHGAIGYLKKLSEKDVAGAKKLLEKLDRGRLRSLFGRK</sequence>
<protein>
    <recommendedName>
        <fullName evidence="2">DUF7032 domain-containing protein</fullName>
    </recommendedName>
</protein>
<dbReference type="Gene3D" id="1.25.10.10">
    <property type="entry name" value="Leucine-rich Repeat Variant"/>
    <property type="match status" value="2"/>
</dbReference>
<dbReference type="Pfam" id="PF23005">
    <property type="entry name" value="DUF7032"/>
    <property type="match status" value="1"/>
</dbReference>
<dbReference type="InterPro" id="IPR016024">
    <property type="entry name" value="ARM-type_fold"/>
</dbReference>
<reference evidence="3" key="1">
    <citation type="submission" date="2020-07" db="EMBL/GenBank/DDBJ databases">
        <title>Genome sequence and genetic diversity analysis of an under-domesticated orphan crop, white fonio (Digitaria exilis).</title>
        <authorList>
            <person name="Bennetzen J.L."/>
            <person name="Chen S."/>
            <person name="Ma X."/>
            <person name="Wang X."/>
            <person name="Yssel A.E.J."/>
            <person name="Chaluvadi S.R."/>
            <person name="Johnson M."/>
            <person name="Gangashetty P."/>
            <person name="Hamidou F."/>
            <person name="Sanogo M.D."/>
            <person name="Zwaenepoel A."/>
            <person name="Wallace J."/>
            <person name="Van De Peer Y."/>
            <person name="Van Deynze A."/>
        </authorList>
    </citation>
    <scope>NUCLEOTIDE SEQUENCE</scope>
    <source>
        <tissue evidence="3">Leaves</tissue>
    </source>
</reference>
<dbReference type="PANTHER" id="PTHR46043:SF9">
    <property type="entry name" value="ARM REPEAT SUPERFAMILY PROTEIN"/>
    <property type="match status" value="1"/>
</dbReference>
<dbReference type="Proteomes" id="UP000636709">
    <property type="component" value="Unassembled WGS sequence"/>
</dbReference>
<dbReference type="EMBL" id="JACEFO010001629">
    <property type="protein sequence ID" value="KAF8727881.1"/>
    <property type="molecule type" value="Genomic_DNA"/>
</dbReference>
<dbReference type="OrthoDB" id="409644at2759"/>
<gene>
    <name evidence="3" type="ORF">HU200_018448</name>
</gene>
<dbReference type="InterPro" id="IPR054296">
    <property type="entry name" value="DUF7032"/>
</dbReference>
<feature type="domain" description="DUF7032" evidence="2">
    <location>
        <begin position="21"/>
        <end position="130"/>
    </location>
</feature>
<keyword evidence="4" id="KW-1185">Reference proteome</keyword>
<name>A0A835F443_9POAL</name>
<dbReference type="InterPro" id="IPR011989">
    <property type="entry name" value="ARM-like"/>
</dbReference>
<dbReference type="AlphaFoldDB" id="A0A835F443"/>
<comment type="caution">
    <text evidence="3">The sequence shown here is derived from an EMBL/GenBank/DDBJ whole genome shotgun (WGS) entry which is preliminary data.</text>
</comment>
<evidence type="ECO:0000256" key="1">
    <source>
        <dbReference type="PROSITE-ProRule" id="PRU00259"/>
    </source>
</evidence>
<organism evidence="3 4">
    <name type="scientific">Digitaria exilis</name>
    <dbReference type="NCBI Taxonomy" id="1010633"/>
    <lineage>
        <taxon>Eukaryota</taxon>
        <taxon>Viridiplantae</taxon>
        <taxon>Streptophyta</taxon>
        <taxon>Embryophyta</taxon>
        <taxon>Tracheophyta</taxon>
        <taxon>Spermatophyta</taxon>
        <taxon>Magnoliopsida</taxon>
        <taxon>Liliopsida</taxon>
        <taxon>Poales</taxon>
        <taxon>Poaceae</taxon>
        <taxon>PACMAD clade</taxon>
        <taxon>Panicoideae</taxon>
        <taxon>Panicodae</taxon>
        <taxon>Paniceae</taxon>
        <taxon>Anthephorinae</taxon>
        <taxon>Digitaria</taxon>
    </lineage>
</organism>
<dbReference type="PANTHER" id="PTHR46043">
    <property type="entry name" value="ARM REPEAT SUPERFAMILY PROTEIN"/>
    <property type="match status" value="1"/>
</dbReference>
<dbReference type="InterPro" id="IPR000225">
    <property type="entry name" value="Armadillo"/>
</dbReference>
<feature type="repeat" description="ARM" evidence="1">
    <location>
        <begin position="318"/>
        <end position="362"/>
    </location>
</feature>
<dbReference type="SMART" id="SM00185">
    <property type="entry name" value="ARM"/>
    <property type="match status" value="8"/>
</dbReference>
<dbReference type="PROSITE" id="PS50176">
    <property type="entry name" value="ARM_REPEAT"/>
    <property type="match status" value="1"/>
</dbReference>
<evidence type="ECO:0000313" key="3">
    <source>
        <dbReference type="EMBL" id="KAF8727881.1"/>
    </source>
</evidence>
<accession>A0A835F443</accession>
<evidence type="ECO:0000313" key="4">
    <source>
        <dbReference type="Proteomes" id="UP000636709"/>
    </source>
</evidence>